<dbReference type="PROSITE" id="PS50837">
    <property type="entry name" value="NACHT"/>
    <property type="match status" value="1"/>
</dbReference>
<keyword evidence="1" id="KW-0677">Repeat</keyword>
<dbReference type="InterPro" id="IPR027417">
    <property type="entry name" value="P-loop_NTPase"/>
</dbReference>
<evidence type="ECO:0000313" key="5">
    <source>
        <dbReference type="Proteomes" id="UP000754883"/>
    </source>
</evidence>
<dbReference type="Pfam" id="PF04607">
    <property type="entry name" value="RelA_SpoT"/>
    <property type="match status" value="1"/>
</dbReference>
<dbReference type="SUPFAM" id="SSF81301">
    <property type="entry name" value="Nucleotidyltransferase"/>
    <property type="match status" value="1"/>
</dbReference>
<dbReference type="AlphaFoldDB" id="A0A9N9XZH0"/>
<accession>A0A9N9XZH0</accession>
<reference evidence="4" key="1">
    <citation type="submission" date="2021-10" db="EMBL/GenBank/DDBJ databases">
        <authorList>
            <person name="Piombo E."/>
        </authorList>
    </citation>
    <scope>NUCLEOTIDE SEQUENCE</scope>
</reference>
<dbReference type="InterPro" id="IPR007111">
    <property type="entry name" value="NACHT_NTPase"/>
</dbReference>
<dbReference type="SMART" id="SM00954">
    <property type="entry name" value="RelA_SpoT"/>
    <property type="match status" value="1"/>
</dbReference>
<feature type="region of interest" description="Disordered" evidence="2">
    <location>
        <begin position="269"/>
        <end position="291"/>
    </location>
</feature>
<dbReference type="InterPro" id="IPR056884">
    <property type="entry name" value="NPHP3-like_N"/>
</dbReference>
<dbReference type="OrthoDB" id="538223at2759"/>
<dbReference type="EMBL" id="CABFNO020001340">
    <property type="protein sequence ID" value="CAG9982622.1"/>
    <property type="molecule type" value="Genomic_DNA"/>
</dbReference>
<dbReference type="Pfam" id="PF24883">
    <property type="entry name" value="NPHP3_N"/>
    <property type="match status" value="1"/>
</dbReference>
<dbReference type="InterPro" id="IPR007685">
    <property type="entry name" value="RelA_SpoT"/>
</dbReference>
<organism evidence="4 5">
    <name type="scientific">Clonostachys byssicola</name>
    <dbReference type="NCBI Taxonomy" id="160290"/>
    <lineage>
        <taxon>Eukaryota</taxon>
        <taxon>Fungi</taxon>
        <taxon>Dikarya</taxon>
        <taxon>Ascomycota</taxon>
        <taxon>Pezizomycotina</taxon>
        <taxon>Sordariomycetes</taxon>
        <taxon>Hypocreomycetidae</taxon>
        <taxon>Hypocreales</taxon>
        <taxon>Bionectriaceae</taxon>
        <taxon>Clonostachys</taxon>
    </lineage>
</organism>
<feature type="domain" description="NACHT" evidence="3">
    <location>
        <begin position="431"/>
        <end position="563"/>
    </location>
</feature>
<dbReference type="Proteomes" id="UP000754883">
    <property type="component" value="Unassembled WGS sequence"/>
</dbReference>
<evidence type="ECO:0000256" key="1">
    <source>
        <dbReference type="ARBA" id="ARBA00022737"/>
    </source>
</evidence>
<protein>
    <recommendedName>
        <fullName evidence="3">NACHT domain-containing protein</fullName>
    </recommendedName>
</protein>
<sequence length="571" mass="65105">MAQLMIRPRNDSVIERGLYSKIEKLLSKSEGKSDATIKSTFLDTIWPELEQDYRLMVGNLIIYCEHEIQQRGISAKVDGRVKASSSINKTLHRREQHRMSKGLGVYERVEDMFRDMHDLAGLRIIVDYPSQLERANQLVLECFHQENKPNVFTRDRPVGQSWDAWFGAYESCNHHVTLDTRATGILQVYRHVVFEIQLTSLPESLYNKLAHPLLYKQKSGKMSRQDEMVIDLSHGLSLCYSICLLYMQDKLDDHDKQADQQELRNAMRNAVSGPDTQGEGDKDEDQLTDGMGPLVGMIPDMVRRQIPNLSSKSNGKTVSTELFTGILSALPEACDSPESIWSSIITRLTNWDARIGAVEAAMEKQTKAIEKAQNTSQSEADKKCLTDLRVINPSHHKKAVQKAKGGLLKDAYRWVLHHEDYLRFRNNPDNRLLWIKGDPGKGKTMLLCGIIDELLSEDRESISFFFCEATQSDQKRNATAVLRSLIWLLCTDQPHLVSYIRERYDSEGKDLFEDETTAFPALEEILIDMLHDSNCRDSIFIIDALDESSDNTRSDLINLIIQLSDSIHNAK</sequence>
<gene>
    <name evidence="4" type="ORF">CBYS24578_00013358</name>
</gene>
<dbReference type="InterPro" id="IPR043519">
    <property type="entry name" value="NT_sf"/>
</dbReference>
<dbReference type="Gene3D" id="3.40.50.300">
    <property type="entry name" value="P-loop containing nucleotide triphosphate hydrolases"/>
    <property type="match status" value="1"/>
</dbReference>
<name>A0A9N9XZH0_9HYPO</name>
<evidence type="ECO:0000313" key="4">
    <source>
        <dbReference type="EMBL" id="CAG9982622.1"/>
    </source>
</evidence>
<keyword evidence="5" id="KW-1185">Reference proteome</keyword>
<dbReference type="Gene3D" id="3.30.460.10">
    <property type="entry name" value="Beta Polymerase, domain 2"/>
    <property type="match status" value="1"/>
</dbReference>
<evidence type="ECO:0000259" key="3">
    <source>
        <dbReference type="PROSITE" id="PS50837"/>
    </source>
</evidence>
<comment type="caution">
    <text evidence="4">The sequence shown here is derived from an EMBL/GenBank/DDBJ whole genome shotgun (WGS) entry which is preliminary data.</text>
</comment>
<proteinExistence type="predicted"/>
<dbReference type="SUPFAM" id="SSF52540">
    <property type="entry name" value="P-loop containing nucleoside triphosphate hydrolases"/>
    <property type="match status" value="1"/>
</dbReference>
<dbReference type="GO" id="GO:0015969">
    <property type="term" value="P:guanosine tetraphosphate metabolic process"/>
    <property type="evidence" value="ECO:0007669"/>
    <property type="project" value="InterPro"/>
</dbReference>
<dbReference type="PANTHER" id="PTHR10039">
    <property type="entry name" value="AMELOGENIN"/>
    <property type="match status" value="1"/>
</dbReference>
<evidence type="ECO:0000256" key="2">
    <source>
        <dbReference type="SAM" id="MobiDB-lite"/>
    </source>
</evidence>